<dbReference type="InterPro" id="IPR027417">
    <property type="entry name" value="P-loop_NTPase"/>
</dbReference>
<evidence type="ECO:0008006" key="4">
    <source>
        <dbReference type="Google" id="ProtNLM"/>
    </source>
</evidence>
<dbReference type="Gene3D" id="3.40.50.300">
    <property type="entry name" value="P-loop containing nucleotide triphosphate hydrolases"/>
    <property type="match status" value="1"/>
</dbReference>
<dbReference type="GO" id="GO:0008146">
    <property type="term" value="F:sulfotransferase activity"/>
    <property type="evidence" value="ECO:0007669"/>
    <property type="project" value="InterPro"/>
</dbReference>
<dbReference type="InterPro" id="IPR037359">
    <property type="entry name" value="NST/OST"/>
</dbReference>
<accession>A0A849L7W2</accession>
<dbReference type="SUPFAM" id="SSF52540">
    <property type="entry name" value="P-loop containing nucleoside triphosphate hydrolases"/>
    <property type="match status" value="1"/>
</dbReference>
<evidence type="ECO:0000313" key="3">
    <source>
        <dbReference type="Proteomes" id="UP000572377"/>
    </source>
</evidence>
<keyword evidence="1" id="KW-0808">Transferase</keyword>
<comment type="caution">
    <text evidence="2">The sequence shown here is derived from an EMBL/GenBank/DDBJ whole genome shotgun (WGS) entry which is preliminary data.</text>
</comment>
<evidence type="ECO:0000256" key="1">
    <source>
        <dbReference type="ARBA" id="ARBA00022679"/>
    </source>
</evidence>
<reference evidence="2 3" key="1">
    <citation type="submission" date="2020-05" db="EMBL/GenBank/DDBJ databases">
        <title>Gimesia benthica sp. nov., a novel planctomycete isolated from a deep-sea water sample of the Northwest Indian Ocean.</title>
        <authorList>
            <person name="Wang J."/>
            <person name="Ruan C."/>
            <person name="Song L."/>
            <person name="Zhu Y."/>
            <person name="Li A."/>
            <person name="Zheng X."/>
            <person name="Wang L."/>
            <person name="Lu Z."/>
            <person name="Huang Y."/>
            <person name="Du W."/>
            <person name="Zhou Y."/>
            <person name="Huang L."/>
            <person name="Dai X."/>
        </authorList>
    </citation>
    <scope>NUCLEOTIDE SEQUENCE [LARGE SCALE GENOMIC DNA]</scope>
    <source>
        <strain evidence="2 3">YYQ-30</strain>
    </source>
</reference>
<evidence type="ECO:0000313" key="2">
    <source>
        <dbReference type="EMBL" id="NNU82192.1"/>
    </source>
</evidence>
<dbReference type="Proteomes" id="UP000572377">
    <property type="component" value="Unassembled WGS sequence"/>
</dbReference>
<dbReference type="PANTHER" id="PTHR10605:SF56">
    <property type="entry name" value="BIFUNCTIONAL HEPARAN SULFATE N-DEACETYLASE_N-SULFOTRANSFERASE"/>
    <property type="match status" value="1"/>
</dbReference>
<dbReference type="PANTHER" id="PTHR10605">
    <property type="entry name" value="HEPARAN SULFATE SULFOTRANSFERASE"/>
    <property type="match status" value="1"/>
</dbReference>
<dbReference type="EMBL" id="JABFBC010000007">
    <property type="protein sequence ID" value="NNU82192.1"/>
    <property type="molecule type" value="Genomic_DNA"/>
</dbReference>
<name>A0A849L7W2_9RHOB</name>
<proteinExistence type="predicted"/>
<sequence>MRVSFRTLRKPHRTPPFDFQCVGVQKGGTTWLSQNCAQHPEIRVPLVKEVQYFSHKHLQTYYPGLARKHADLASRRAARLREQGRQKLAERYQAIADGCERPTEEWYRQVFSVFPPKFKTGEFTPDYFCLGPEGVRDLKQMNRSGCIIIFVRDPRSRIISSLNMSLRKNPDIQQSAVVGKPLFLERGNYLKHIPIWDDTFGDQVLYIPFRDIAKRPEDTMRSVEKHIGVGEYKNYKMIDKKYNSWSGKFNLDFTVMDWLENHIEEQEKFLEKRFGRVFCSRI</sequence>
<keyword evidence="3" id="KW-1185">Reference proteome</keyword>
<gene>
    <name evidence="2" type="ORF">HMH01_17275</name>
</gene>
<dbReference type="RefSeq" id="WP_171327055.1">
    <property type="nucleotide sequence ID" value="NZ_JABFBC010000007.1"/>
</dbReference>
<dbReference type="Pfam" id="PF13469">
    <property type="entry name" value="Sulfotransfer_3"/>
    <property type="match status" value="1"/>
</dbReference>
<dbReference type="AlphaFoldDB" id="A0A849L7W2"/>
<organism evidence="2 3">
    <name type="scientific">Halovulum dunhuangense</name>
    <dbReference type="NCBI Taxonomy" id="1505036"/>
    <lineage>
        <taxon>Bacteria</taxon>
        <taxon>Pseudomonadati</taxon>
        <taxon>Pseudomonadota</taxon>
        <taxon>Alphaproteobacteria</taxon>
        <taxon>Rhodobacterales</taxon>
        <taxon>Paracoccaceae</taxon>
        <taxon>Halovulum</taxon>
    </lineage>
</organism>
<protein>
    <recommendedName>
        <fullName evidence="4">Sulfotransferase family protein</fullName>
    </recommendedName>
</protein>